<accession>A0A2K3PPY0</accession>
<protein>
    <submittedName>
        <fullName evidence="5">Nucleolar GTP-binding protein 2-like</fullName>
    </submittedName>
</protein>
<dbReference type="EMBL" id="ASHM01009273">
    <property type="protein sequence ID" value="PNY17331.1"/>
    <property type="molecule type" value="Genomic_DNA"/>
</dbReference>
<dbReference type="STRING" id="57577.A0A2K3PPY0"/>
<dbReference type="PANTHER" id="PTHR11089">
    <property type="entry name" value="GTP-BINDING PROTEIN-RELATED"/>
    <property type="match status" value="1"/>
</dbReference>
<comment type="caution">
    <text evidence="5">The sequence shown here is derived from an EMBL/GenBank/DDBJ whole genome shotgun (WGS) entry which is preliminary data.</text>
</comment>
<feature type="domain" description="Nucleolar GTP-binding protein 2 N-terminal" evidence="4">
    <location>
        <begin position="56"/>
        <end position="128"/>
    </location>
</feature>
<evidence type="ECO:0000256" key="1">
    <source>
        <dbReference type="ARBA" id="ARBA00022741"/>
    </source>
</evidence>
<keyword evidence="1" id="KW-0547">Nucleotide-binding</keyword>
<dbReference type="GO" id="GO:0005730">
    <property type="term" value="C:nucleolus"/>
    <property type="evidence" value="ECO:0007669"/>
    <property type="project" value="TreeGrafter"/>
</dbReference>
<evidence type="ECO:0000313" key="5">
    <source>
        <dbReference type="EMBL" id="PNY17331.1"/>
    </source>
</evidence>
<gene>
    <name evidence="5" type="ORF">L195_g014072</name>
</gene>
<dbReference type="PANTHER" id="PTHR11089:SF9">
    <property type="entry name" value="NUCLEOLAR GTP-BINDING PROTEIN 2"/>
    <property type="match status" value="1"/>
</dbReference>
<evidence type="ECO:0000313" key="6">
    <source>
        <dbReference type="Proteomes" id="UP000236291"/>
    </source>
</evidence>
<dbReference type="AlphaFoldDB" id="A0A2K3PPY0"/>
<evidence type="ECO:0000256" key="2">
    <source>
        <dbReference type="ARBA" id="ARBA00023134"/>
    </source>
</evidence>
<organism evidence="5 6">
    <name type="scientific">Trifolium pratense</name>
    <name type="common">Red clover</name>
    <dbReference type="NCBI Taxonomy" id="57577"/>
    <lineage>
        <taxon>Eukaryota</taxon>
        <taxon>Viridiplantae</taxon>
        <taxon>Streptophyta</taxon>
        <taxon>Embryophyta</taxon>
        <taxon>Tracheophyta</taxon>
        <taxon>Spermatophyta</taxon>
        <taxon>Magnoliopsida</taxon>
        <taxon>eudicotyledons</taxon>
        <taxon>Gunneridae</taxon>
        <taxon>Pentapetalae</taxon>
        <taxon>rosids</taxon>
        <taxon>fabids</taxon>
        <taxon>Fabales</taxon>
        <taxon>Fabaceae</taxon>
        <taxon>Papilionoideae</taxon>
        <taxon>50 kb inversion clade</taxon>
        <taxon>NPAAA clade</taxon>
        <taxon>Hologalegina</taxon>
        <taxon>IRL clade</taxon>
        <taxon>Trifolieae</taxon>
        <taxon>Trifolium</taxon>
    </lineage>
</organism>
<dbReference type="Gramene" id="Tp57577_TGAC_v2_mRNA40278">
    <property type="protein sequence ID" value="Tp57577_TGAC_v2_mRNA40278"/>
    <property type="gene ID" value="Tp57577_TGAC_v2_gene38959"/>
</dbReference>
<reference evidence="5 6" key="2">
    <citation type="journal article" date="2017" name="Front. Plant Sci.">
        <title>Gene Classification and Mining of Molecular Markers Useful in Red Clover (Trifolium pratense) Breeding.</title>
        <authorList>
            <person name="Istvanek J."/>
            <person name="Dluhosova J."/>
            <person name="Dluhos P."/>
            <person name="Patkova L."/>
            <person name="Nedelnik J."/>
            <person name="Repkova J."/>
        </authorList>
    </citation>
    <scope>NUCLEOTIDE SEQUENCE [LARGE SCALE GENOMIC DNA]</scope>
    <source>
        <strain evidence="6">cv. Tatra</strain>
        <tissue evidence="5">Young leaves</tissue>
    </source>
</reference>
<feature type="compositionally biased region" description="Polar residues" evidence="3">
    <location>
        <begin position="35"/>
        <end position="48"/>
    </location>
</feature>
<dbReference type="Proteomes" id="UP000236291">
    <property type="component" value="Unassembled WGS sequence"/>
</dbReference>
<feature type="compositionally biased region" description="Basic residues" evidence="3">
    <location>
        <begin position="1"/>
        <end position="20"/>
    </location>
</feature>
<evidence type="ECO:0000256" key="3">
    <source>
        <dbReference type="SAM" id="MobiDB-lite"/>
    </source>
</evidence>
<dbReference type="Pfam" id="PF08153">
    <property type="entry name" value="NGP1NT"/>
    <property type="match status" value="1"/>
</dbReference>
<reference evidence="5 6" key="1">
    <citation type="journal article" date="2014" name="Am. J. Bot.">
        <title>Genome assembly and annotation for red clover (Trifolium pratense; Fabaceae).</title>
        <authorList>
            <person name="Istvanek J."/>
            <person name="Jaros M."/>
            <person name="Krenek A."/>
            <person name="Repkova J."/>
        </authorList>
    </citation>
    <scope>NUCLEOTIDE SEQUENCE [LARGE SCALE GENOMIC DNA]</scope>
    <source>
        <strain evidence="6">cv. Tatra</strain>
        <tissue evidence="5">Young leaves</tissue>
    </source>
</reference>
<dbReference type="InterPro" id="IPR050755">
    <property type="entry name" value="TRAFAC_YlqF/YawG_RiboMat"/>
</dbReference>
<keyword evidence="2" id="KW-0342">GTP-binding</keyword>
<dbReference type="GO" id="GO:0005525">
    <property type="term" value="F:GTP binding"/>
    <property type="evidence" value="ECO:0007669"/>
    <property type="project" value="UniProtKB-KW"/>
</dbReference>
<evidence type="ECO:0000259" key="4">
    <source>
        <dbReference type="Pfam" id="PF08153"/>
    </source>
</evidence>
<proteinExistence type="predicted"/>
<sequence length="128" mass="15033">MSKKKQKKRARKVNGMKKKERNVNVSGKPKHSLDVNRSNVATKNSRSAATVRRLKMYKNRPVRCRRGRVLSNEYQSKDLPNTRIQPDPRWFENTRVIGQKELDGFREEMDKYKSSNYNVITKGKNLPL</sequence>
<dbReference type="InterPro" id="IPR012971">
    <property type="entry name" value="NOG2_N_dom"/>
</dbReference>
<name>A0A2K3PPY0_TRIPR</name>
<feature type="region of interest" description="Disordered" evidence="3">
    <location>
        <begin position="1"/>
        <end position="48"/>
    </location>
</feature>